<dbReference type="Proteomes" id="UP000308001">
    <property type="component" value="Unassembled WGS sequence"/>
</dbReference>
<name>A0A5R9H2A3_9BACT</name>
<protein>
    <submittedName>
        <fullName evidence="1">Uncharacterized protein</fullName>
    </submittedName>
</protein>
<reference evidence="1 2" key="1">
    <citation type="submission" date="2019-05" db="EMBL/GenBank/DDBJ databases">
        <title>Arcobacter cibarius and Arcobacter thereius providing challenges in identification an antibiotic susceptibility and Quinolone resistance.</title>
        <authorList>
            <person name="Busch A."/>
            <person name="Hanel I."/>
            <person name="Hotzel H."/>
            <person name="Tomaso H."/>
        </authorList>
    </citation>
    <scope>NUCLEOTIDE SEQUENCE [LARGE SCALE GENOMIC DNA]</scope>
    <source>
        <strain evidence="1 2">17CS1191_2</strain>
    </source>
</reference>
<dbReference type="EMBL" id="VBUF01000001">
    <property type="protein sequence ID" value="TLS73302.1"/>
    <property type="molecule type" value="Genomic_DNA"/>
</dbReference>
<evidence type="ECO:0000313" key="1">
    <source>
        <dbReference type="EMBL" id="TLS73302.1"/>
    </source>
</evidence>
<sequence length="80" mass="9537">MYKLVIQDKCSCFYKYKLDGTFEFYSKDDALQKAIDLRNYMNNTFCKKHSFEVQEMFNNFIIKFYKDEPISSCCGNGCCM</sequence>
<comment type="caution">
    <text evidence="1">The sequence shown here is derived from an EMBL/GenBank/DDBJ whole genome shotgun (WGS) entry which is preliminary data.</text>
</comment>
<dbReference type="AlphaFoldDB" id="A0A5R9H2A3"/>
<accession>A0A5R9H2A3</accession>
<proteinExistence type="predicted"/>
<organism evidence="1 2">
    <name type="scientific">Aliarcobacter thereius</name>
    <dbReference type="NCBI Taxonomy" id="544718"/>
    <lineage>
        <taxon>Bacteria</taxon>
        <taxon>Pseudomonadati</taxon>
        <taxon>Campylobacterota</taxon>
        <taxon>Epsilonproteobacteria</taxon>
        <taxon>Campylobacterales</taxon>
        <taxon>Arcobacteraceae</taxon>
        <taxon>Aliarcobacter</taxon>
    </lineage>
</organism>
<evidence type="ECO:0000313" key="2">
    <source>
        <dbReference type="Proteomes" id="UP000308001"/>
    </source>
</evidence>
<dbReference type="RefSeq" id="WP_066428471.1">
    <property type="nucleotide sequence ID" value="NZ_LCUK01000002.1"/>
</dbReference>
<gene>
    <name evidence="1" type="ORF">FE246_02105</name>
</gene>